<accession>X0WQ60</accession>
<gene>
    <name evidence="1" type="ORF">S01H1_51908</name>
</gene>
<organism evidence="1">
    <name type="scientific">marine sediment metagenome</name>
    <dbReference type="NCBI Taxonomy" id="412755"/>
    <lineage>
        <taxon>unclassified sequences</taxon>
        <taxon>metagenomes</taxon>
        <taxon>ecological metagenomes</taxon>
    </lineage>
</organism>
<dbReference type="EMBL" id="BARS01033530">
    <property type="protein sequence ID" value="GAG26658.1"/>
    <property type="molecule type" value="Genomic_DNA"/>
</dbReference>
<proteinExistence type="predicted"/>
<comment type="caution">
    <text evidence="1">The sequence shown here is derived from an EMBL/GenBank/DDBJ whole genome shotgun (WGS) entry which is preliminary data.</text>
</comment>
<name>X0WQ60_9ZZZZ</name>
<sequence length="77" mass="8679">MITKRDTLYEFKQANILLRAKEVTNTALLKGILKLALVLGKVLLKLFHNQFLIMENLGVEKTPPKVKEEKGGTDADK</sequence>
<reference evidence="1" key="1">
    <citation type="journal article" date="2014" name="Front. Microbiol.">
        <title>High frequency of phylogenetically diverse reductive dehalogenase-homologous genes in deep subseafloor sedimentary metagenomes.</title>
        <authorList>
            <person name="Kawai M."/>
            <person name="Futagami T."/>
            <person name="Toyoda A."/>
            <person name="Takaki Y."/>
            <person name="Nishi S."/>
            <person name="Hori S."/>
            <person name="Arai W."/>
            <person name="Tsubouchi T."/>
            <person name="Morono Y."/>
            <person name="Uchiyama I."/>
            <person name="Ito T."/>
            <person name="Fujiyama A."/>
            <person name="Inagaki F."/>
            <person name="Takami H."/>
        </authorList>
    </citation>
    <scope>NUCLEOTIDE SEQUENCE</scope>
    <source>
        <strain evidence="1">Expedition CK06-06</strain>
    </source>
</reference>
<evidence type="ECO:0000313" key="1">
    <source>
        <dbReference type="EMBL" id="GAG26658.1"/>
    </source>
</evidence>
<protein>
    <submittedName>
        <fullName evidence="1">Uncharacterized protein</fullName>
    </submittedName>
</protein>
<dbReference type="AlphaFoldDB" id="X0WQ60"/>